<dbReference type="EMBL" id="GBRH01265139">
    <property type="protein sequence ID" value="JAD32756.1"/>
    <property type="molecule type" value="Transcribed_RNA"/>
</dbReference>
<name>A0A0A8Z1R9_ARUDO</name>
<evidence type="ECO:0000313" key="2">
    <source>
        <dbReference type="EMBL" id="JAD32756.1"/>
    </source>
</evidence>
<sequence>MPLNIIKNYLVLLQAICLPWIPISGLIMRKFLMKRMLIYIGLSLNQRLKLHCFRWRKIRLLDLVVYLSSFIKPVGIL</sequence>
<reference evidence="2" key="1">
    <citation type="submission" date="2014-09" db="EMBL/GenBank/DDBJ databases">
        <authorList>
            <person name="Magalhaes I.L.F."/>
            <person name="Oliveira U."/>
            <person name="Santos F.R."/>
            <person name="Vidigal T.H.D.A."/>
            <person name="Brescovit A.D."/>
            <person name="Santos A.J."/>
        </authorList>
    </citation>
    <scope>NUCLEOTIDE SEQUENCE</scope>
    <source>
        <tissue evidence="2">Shoot tissue taken approximately 20 cm above the soil surface</tissue>
    </source>
</reference>
<organism evidence="2">
    <name type="scientific">Arundo donax</name>
    <name type="common">Giant reed</name>
    <name type="synonym">Donax arundinaceus</name>
    <dbReference type="NCBI Taxonomy" id="35708"/>
    <lineage>
        <taxon>Eukaryota</taxon>
        <taxon>Viridiplantae</taxon>
        <taxon>Streptophyta</taxon>
        <taxon>Embryophyta</taxon>
        <taxon>Tracheophyta</taxon>
        <taxon>Spermatophyta</taxon>
        <taxon>Magnoliopsida</taxon>
        <taxon>Liliopsida</taxon>
        <taxon>Poales</taxon>
        <taxon>Poaceae</taxon>
        <taxon>PACMAD clade</taxon>
        <taxon>Arundinoideae</taxon>
        <taxon>Arundineae</taxon>
        <taxon>Arundo</taxon>
    </lineage>
</organism>
<keyword evidence="1" id="KW-0472">Membrane</keyword>
<evidence type="ECO:0000256" key="1">
    <source>
        <dbReference type="SAM" id="Phobius"/>
    </source>
</evidence>
<feature type="transmembrane region" description="Helical" evidence="1">
    <location>
        <begin position="6"/>
        <end position="28"/>
    </location>
</feature>
<reference evidence="2" key="2">
    <citation type="journal article" date="2015" name="Data Brief">
        <title>Shoot transcriptome of the giant reed, Arundo donax.</title>
        <authorList>
            <person name="Barrero R.A."/>
            <person name="Guerrero F.D."/>
            <person name="Moolhuijzen P."/>
            <person name="Goolsby J.A."/>
            <person name="Tidwell J."/>
            <person name="Bellgard S.E."/>
            <person name="Bellgard M.I."/>
        </authorList>
    </citation>
    <scope>NUCLEOTIDE SEQUENCE</scope>
    <source>
        <tissue evidence="2">Shoot tissue taken approximately 20 cm above the soil surface</tissue>
    </source>
</reference>
<proteinExistence type="predicted"/>
<keyword evidence="1" id="KW-1133">Transmembrane helix</keyword>
<dbReference type="AlphaFoldDB" id="A0A0A8Z1R9"/>
<protein>
    <submittedName>
        <fullName evidence="2">Uncharacterized protein</fullName>
    </submittedName>
</protein>
<accession>A0A0A8Z1R9</accession>
<keyword evidence="1" id="KW-0812">Transmembrane</keyword>